<dbReference type="GeneID" id="107016877"/>
<dbReference type="SUPFAM" id="SSF50249">
    <property type="entry name" value="Nucleic acid-binding proteins"/>
    <property type="match status" value="3"/>
</dbReference>
<protein>
    <submittedName>
        <fullName evidence="3">Replication protein A 70 kDa DNA-binding subunit A-like</fullName>
    </submittedName>
</protein>
<feature type="region of interest" description="Disordered" evidence="1">
    <location>
        <begin position="431"/>
        <end position="454"/>
    </location>
</feature>
<dbReference type="PANTHER" id="PTHR47910">
    <property type="entry name" value="RIBULOSE BISPHOSPHATE CARBOXYLASE LARGE CHAIN, CATALYTIC DOMAIN-CONTAINING PROTEIN"/>
    <property type="match status" value="1"/>
</dbReference>
<organism evidence="2 3">
    <name type="scientific">Solanum pennellii</name>
    <name type="common">Tomato</name>
    <name type="synonym">Lycopersicon pennellii</name>
    <dbReference type="NCBI Taxonomy" id="28526"/>
    <lineage>
        <taxon>Eukaryota</taxon>
        <taxon>Viridiplantae</taxon>
        <taxon>Streptophyta</taxon>
        <taxon>Embryophyta</taxon>
        <taxon>Tracheophyta</taxon>
        <taxon>Spermatophyta</taxon>
        <taxon>Magnoliopsida</taxon>
        <taxon>eudicotyledons</taxon>
        <taxon>Gunneridae</taxon>
        <taxon>Pentapetalae</taxon>
        <taxon>asterids</taxon>
        <taxon>lamiids</taxon>
        <taxon>Solanales</taxon>
        <taxon>Solanaceae</taxon>
        <taxon>Solanoideae</taxon>
        <taxon>Solaneae</taxon>
        <taxon>Solanum</taxon>
        <taxon>Solanum subgen. Lycopersicon</taxon>
    </lineage>
</organism>
<name>A0ABM1GL52_SOLPN</name>
<dbReference type="Proteomes" id="UP000694930">
    <property type="component" value="Chromosome 4"/>
</dbReference>
<reference evidence="2" key="1">
    <citation type="journal article" date="2014" name="Nat. Genet.">
        <title>The genome of the stress-tolerant wild tomato species Solanum pennellii.</title>
        <authorList>
            <person name="Bolger A."/>
            <person name="Scossa F."/>
            <person name="Bolger M.E."/>
            <person name="Lanz C."/>
            <person name="Maumus F."/>
            <person name="Tohge T."/>
            <person name="Quesneville H."/>
            <person name="Alseekh S."/>
            <person name="Sorensen I."/>
            <person name="Lichtenstein G."/>
            <person name="Fich E.A."/>
            <person name="Conte M."/>
            <person name="Keller H."/>
            <person name="Schneeberger K."/>
            <person name="Schwacke R."/>
            <person name="Ofner I."/>
            <person name="Vrebalov J."/>
            <person name="Xu Y."/>
            <person name="Osorio S."/>
            <person name="Aflitos S.A."/>
            <person name="Schijlen E."/>
            <person name="Jimenez-Gomez J.M."/>
            <person name="Ryngajllo M."/>
            <person name="Kimura S."/>
            <person name="Kumar R."/>
            <person name="Koenig D."/>
            <person name="Headland L.R."/>
            <person name="Maloof J.N."/>
            <person name="Sinha N."/>
            <person name="van Ham R.C."/>
            <person name="Lankhorst R.K."/>
            <person name="Mao L."/>
            <person name="Vogel A."/>
            <person name="Arsova B."/>
            <person name="Panstruga R."/>
            <person name="Fei Z."/>
            <person name="Rose J.K."/>
            <person name="Zamir D."/>
            <person name="Carrari F."/>
            <person name="Giovannoni J.J."/>
            <person name="Weigel D."/>
            <person name="Usadel B."/>
            <person name="Fernie A.R."/>
        </authorList>
    </citation>
    <scope>NUCLEOTIDE SEQUENCE [LARGE SCALE GENOMIC DNA]</scope>
    <source>
        <strain evidence="2">cv. LA0716</strain>
    </source>
</reference>
<evidence type="ECO:0000313" key="2">
    <source>
        <dbReference type="Proteomes" id="UP000694930"/>
    </source>
</evidence>
<dbReference type="RefSeq" id="XP_015072689.2">
    <property type="nucleotide sequence ID" value="XM_015217203.2"/>
</dbReference>
<dbReference type="Gene3D" id="2.40.50.140">
    <property type="entry name" value="Nucleic acid-binding proteins"/>
    <property type="match status" value="3"/>
</dbReference>
<proteinExistence type="predicted"/>
<evidence type="ECO:0000313" key="3">
    <source>
        <dbReference type="RefSeq" id="XP_015072689.2"/>
    </source>
</evidence>
<keyword evidence="2" id="KW-1185">Reference proteome</keyword>
<reference evidence="3" key="2">
    <citation type="submission" date="2025-08" db="UniProtKB">
        <authorList>
            <consortium name="RefSeq"/>
        </authorList>
    </citation>
    <scope>IDENTIFICATION</scope>
</reference>
<sequence length="454" mass="51639">MTERLNINEIDEHTEEWICKVQVVDKGHPRTTREGNKKYQLMILQDEEETQIQVIMHGTDITYYANEFVPFQTYLLSGAFVSESIKAYGIPLHQFSWTIDKGTIVEPIDKVVPPEPPLLPPTLLKTTSFDSFDYQVIGFEFDILALVINGSPPSYASNGNRIQEFIIIDYERKPIKLTLWEEFIDLYGNKLLKHVKELQQFPVIIARKVAKSKSSSGLSNRFGTTIQIDPPYPQAIALKTWSDEIKPVLNTYTTKSTTATGSLLFVPFEEHIVPIVNIQQQSLGQVFYVQAQLLISNETQKFCVLVCSDCKQVFPRIWTQRTFYCTTCRRPTQLTPRCQFEVTIKDDTGSATAMISDKIGEELLSLTVAEIHDTRCIKKQLLSLISVQHKLLGKTFTVQIKKLFAKNKDASSAKLFIMSITEKDIASNLPLPVNAPTTPESSKRKLKQIMIKEH</sequence>
<accession>A0ABM1GL52</accession>
<dbReference type="PANTHER" id="PTHR47910:SF2">
    <property type="entry name" value="RIBULOSE BISPHOSPHATE CARBOXYLASE LARGE CHAIN, CATALYTIC DOMAIN-CONTAINING PROTEIN"/>
    <property type="match status" value="1"/>
</dbReference>
<dbReference type="InterPro" id="IPR012340">
    <property type="entry name" value="NA-bd_OB-fold"/>
</dbReference>
<gene>
    <name evidence="3" type="primary">LOC107016877</name>
</gene>
<evidence type="ECO:0000256" key="1">
    <source>
        <dbReference type="SAM" id="MobiDB-lite"/>
    </source>
</evidence>